<keyword evidence="9" id="KW-1185">Reference proteome</keyword>
<reference evidence="8 9" key="1">
    <citation type="submission" date="2024-02" db="EMBL/GenBank/DDBJ databases">
        <authorList>
            <person name="Saticioglu I.B."/>
        </authorList>
    </citation>
    <scope>NUCLEOTIDE SEQUENCE [LARGE SCALE GENOMIC DNA]</scope>
    <source>
        <strain evidence="8 9">Mu-86</strain>
    </source>
</reference>
<evidence type="ECO:0000256" key="6">
    <source>
        <dbReference type="SAM" id="Phobius"/>
    </source>
</evidence>
<evidence type="ECO:0000256" key="1">
    <source>
        <dbReference type="ARBA" id="ARBA00004651"/>
    </source>
</evidence>
<dbReference type="Pfam" id="PF13396">
    <property type="entry name" value="PLDc_N"/>
    <property type="match status" value="1"/>
</dbReference>
<protein>
    <submittedName>
        <fullName evidence="8">PLDc N-terminal domain-containing protein</fullName>
    </submittedName>
</protein>
<evidence type="ECO:0000313" key="8">
    <source>
        <dbReference type="EMBL" id="MEJ1154412.1"/>
    </source>
</evidence>
<evidence type="ECO:0000256" key="4">
    <source>
        <dbReference type="ARBA" id="ARBA00022989"/>
    </source>
</evidence>
<dbReference type="InterPro" id="IPR027379">
    <property type="entry name" value="CLS_N"/>
</dbReference>
<sequence>MSAVDNPLIPAGYDVAWSMVMLAIAVLAIVAMVSWWRATKWLSLTERLMWVLLIIFVPLFGPLAWFAIGRRCVAQACSLGSDSV</sequence>
<gene>
    <name evidence="8" type="ORF">WDU96_02205</name>
</gene>
<dbReference type="EMBL" id="JBBDGL010000001">
    <property type="protein sequence ID" value="MEJ1154412.1"/>
    <property type="molecule type" value="Genomic_DNA"/>
</dbReference>
<evidence type="ECO:0000256" key="3">
    <source>
        <dbReference type="ARBA" id="ARBA00022692"/>
    </source>
</evidence>
<evidence type="ECO:0000256" key="2">
    <source>
        <dbReference type="ARBA" id="ARBA00022475"/>
    </source>
</evidence>
<keyword evidence="5 6" id="KW-0472">Membrane</keyword>
<keyword evidence="3 6" id="KW-0812">Transmembrane</keyword>
<dbReference type="Proteomes" id="UP001368654">
    <property type="component" value="Unassembled WGS sequence"/>
</dbReference>
<evidence type="ECO:0000313" key="9">
    <source>
        <dbReference type="Proteomes" id="UP001368654"/>
    </source>
</evidence>
<evidence type="ECO:0000259" key="7">
    <source>
        <dbReference type="Pfam" id="PF13396"/>
    </source>
</evidence>
<evidence type="ECO:0000256" key="5">
    <source>
        <dbReference type="ARBA" id="ARBA00023136"/>
    </source>
</evidence>
<keyword evidence="2" id="KW-1003">Cell membrane</keyword>
<organism evidence="8 9">
    <name type="scientific">Microbacterium marmarense</name>
    <dbReference type="NCBI Taxonomy" id="3122051"/>
    <lineage>
        <taxon>Bacteria</taxon>
        <taxon>Bacillati</taxon>
        <taxon>Actinomycetota</taxon>
        <taxon>Actinomycetes</taxon>
        <taxon>Micrococcales</taxon>
        <taxon>Microbacteriaceae</taxon>
        <taxon>Microbacterium</taxon>
    </lineage>
</organism>
<keyword evidence="4 6" id="KW-1133">Transmembrane helix</keyword>
<feature type="domain" description="Cardiolipin synthase N-terminal" evidence="7">
    <location>
        <begin position="26"/>
        <end position="70"/>
    </location>
</feature>
<comment type="caution">
    <text evidence="8">The sequence shown here is derived from an EMBL/GenBank/DDBJ whole genome shotgun (WGS) entry which is preliminary data.</text>
</comment>
<name>A0ABU8LQ73_9MICO</name>
<dbReference type="RefSeq" id="WP_337336850.1">
    <property type="nucleotide sequence ID" value="NZ_JBBDGL010000001.1"/>
</dbReference>
<proteinExistence type="predicted"/>
<accession>A0ABU8LQ73</accession>
<comment type="subcellular location">
    <subcellularLocation>
        <location evidence="1">Cell membrane</location>
        <topology evidence="1">Multi-pass membrane protein</topology>
    </subcellularLocation>
</comment>
<feature type="transmembrane region" description="Helical" evidence="6">
    <location>
        <begin position="15"/>
        <end position="36"/>
    </location>
</feature>
<feature type="transmembrane region" description="Helical" evidence="6">
    <location>
        <begin position="48"/>
        <end position="68"/>
    </location>
</feature>